<comment type="caution">
    <text evidence="2">The sequence shown here is derived from an EMBL/GenBank/DDBJ whole genome shotgun (WGS) entry which is preliminary data.</text>
</comment>
<evidence type="ECO:0000313" key="2">
    <source>
        <dbReference type="EMBL" id="GFG80180.1"/>
    </source>
</evidence>
<proteinExistence type="predicted"/>
<sequence length="49" mass="4949">MCSWLRPRTDPGAPVGPAALADPEVPAGRAVPEARADLAAPAARFASHG</sequence>
<protein>
    <submittedName>
        <fullName evidence="2">Uncharacterized protein</fullName>
    </submittedName>
</protein>
<keyword evidence="3" id="KW-1185">Reference proteome</keyword>
<name>A0ABQ1C780_9MYCO</name>
<dbReference type="EMBL" id="BLKX01000001">
    <property type="protein sequence ID" value="GFG80180.1"/>
    <property type="molecule type" value="Genomic_DNA"/>
</dbReference>
<evidence type="ECO:0000256" key="1">
    <source>
        <dbReference type="SAM" id="MobiDB-lite"/>
    </source>
</evidence>
<gene>
    <name evidence="2" type="ORF">MPRG_34560</name>
</gene>
<reference evidence="2 3" key="1">
    <citation type="journal article" date="2019" name="Emerg. Microbes Infect.">
        <title>Comprehensive subspecies identification of 175 nontuberculous mycobacteria species based on 7547 genomic profiles.</title>
        <authorList>
            <person name="Matsumoto Y."/>
            <person name="Kinjo T."/>
            <person name="Motooka D."/>
            <person name="Nabeya D."/>
            <person name="Jung N."/>
            <person name="Uechi K."/>
            <person name="Horii T."/>
            <person name="Iida T."/>
            <person name="Fujita J."/>
            <person name="Nakamura S."/>
        </authorList>
    </citation>
    <scope>NUCLEOTIDE SEQUENCE [LARGE SCALE GENOMIC DNA]</scope>
    <source>
        <strain evidence="2 3">JCM 18565</strain>
    </source>
</reference>
<feature type="region of interest" description="Disordered" evidence="1">
    <location>
        <begin position="1"/>
        <end position="29"/>
    </location>
</feature>
<dbReference type="Proteomes" id="UP000465240">
    <property type="component" value="Unassembled WGS sequence"/>
</dbReference>
<organism evidence="2 3">
    <name type="scientific">Mycobacterium paragordonae</name>
    <dbReference type="NCBI Taxonomy" id="1389713"/>
    <lineage>
        <taxon>Bacteria</taxon>
        <taxon>Bacillati</taxon>
        <taxon>Actinomycetota</taxon>
        <taxon>Actinomycetes</taxon>
        <taxon>Mycobacteriales</taxon>
        <taxon>Mycobacteriaceae</taxon>
        <taxon>Mycobacterium</taxon>
    </lineage>
</organism>
<evidence type="ECO:0000313" key="3">
    <source>
        <dbReference type="Proteomes" id="UP000465240"/>
    </source>
</evidence>
<accession>A0ABQ1C780</accession>